<comment type="caution">
    <text evidence="1">The sequence shown here is derived from an EMBL/GenBank/DDBJ whole genome shotgun (WGS) entry which is preliminary data.</text>
</comment>
<sequence>SCRNVGEIWLENIREQMPNESKDKFRILGLGLGDIELYCENACQEKERNAEEDKLLDQMDAMQKIFTDSRDCSNTRRSQFPTSADGGCFSSFTFNKQEENRSIEDERMKWKVLSDQKDER</sequence>
<proteinExistence type="predicted"/>
<evidence type="ECO:0000313" key="2">
    <source>
        <dbReference type="Proteomes" id="UP000324800"/>
    </source>
</evidence>
<protein>
    <submittedName>
        <fullName evidence="1">Uncharacterized protein</fullName>
    </submittedName>
</protein>
<dbReference type="Proteomes" id="UP000324800">
    <property type="component" value="Unassembled WGS sequence"/>
</dbReference>
<name>A0A5J4VBX5_9EUKA</name>
<dbReference type="AlphaFoldDB" id="A0A5J4VBX5"/>
<feature type="non-terminal residue" evidence="1">
    <location>
        <position position="1"/>
    </location>
</feature>
<accession>A0A5J4VBX5</accession>
<organism evidence="1 2">
    <name type="scientific">Streblomastix strix</name>
    <dbReference type="NCBI Taxonomy" id="222440"/>
    <lineage>
        <taxon>Eukaryota</taxon>
        <taxon>Metamonada</taxon>
        <taxon>Preaxostyla</taxon>
        <taxon>Oxymonadida</taxon>
        <taxon>Streblomastigidae</taxon>
        <taxon>Streblomastix</taxon>
    </lineage>
</organism>
<evidence type="ECO:0000313" key="1">
    <source>
        <dbReference type="EMBL" id="KAA6380029.1"/>
    </source>
</evidence>
<gene>
    <name evidence="1" type="ORF">EZS28_024440</name>
</gene>
<reference evidence="1 2" key="1">
    <citation type="submission" date="2019-03" db="EMBL/GenBank/DDBJ databases">
        <title>Single cell metagenomics reveals metabolic interactions within the superorganism composed of flagellate Streblomastix strix and complex community of Bacteroidetes bacteria on its surface.</title>
        <authorList>
            <person name="Treitli S.C."/>
            <person name="Kolisko M."/>
            <person name="Husnik F."/>
            <person name="Keeling P."/>
            <person name="Hampl V."/>
        </authorList>
    </citation>
    <scope>NUCLEOTIDE SEQUENCE [LARGE SCALE GENOMIC DNA]</scope>
    <source>
        <strain evidence="1">ST1C</strain>
    </source>
</reference>
<dbReference type="EMBL" id="SNRW01008135">
    <property type="protein sequence ID" value="KAA6380029.1"/>
    <property type="molecule type" value="Genomic_DNA"/>
</dbReference>